<dbReference type="Proteomes" id="UP000177053">
    <property type="component" value="Unassembled WGS sequence"/>
</dbReference>
<proteinExistence type="predicted"/>
<comment type="caution">
    <text evidence="2">The sequence shown here is derived from an EMBL/GenBank/DDBJ whole genome shotgun (WGS) entry which is preliminary data.</text>
</comment>
<protein>
    <submittedName>
        <fullName evidence="2">Uncharacterized protein</fullName>
    </submittedName>
</protein>
<accession>A0A1F7X8S5</accession>
<sequence>MSDTEPIPKSQGVKRYSRRSIITTPVKAAVLSALSAIGCNPKSASEPYQQQSLPQLAQIPEPPIPNPPPSEIKEEIDINEMLEFIEEGRSMRTNDDIYMLDNTIPGIDLTYFNNPTIQKIRSISDPRKRVMVAIGWLNVGNEEKSEIGSMRYYFFNEKGDRVYTCNTYALDLLRLLLDNDDIGSRKNVNTGAPNRRGKNDYDPFDTAEQDQFNAENPFLDSNNFDGWMRKYGTENHDWRKVNNQEELRQVLAGGKGIVVGVTKKEVVDQKVQEVLRRRENGEEVEDYSGHMFVVVDIGNGFGETQATNNYLLRGYSYNSKDQLVKPEESEYNFYVHDNTPPISP</sequence>
<organism evidence="2 3">
    <name type="scientific">Candidatus Woesebacteria bacterium RBG_16_34_12</name>
    <dbReference type="NCBI Taxonomy" id="1802480"/>
    <lineage>
        <taxon>Bacteria</taxon>
        <taxon>Candidatus Woeseibacteriota</taxon>
    </lineage>
</organism>
<evidence type="ECO:0000313" key="3">
    <source>
        <dbReference type="Proteomes" id="UP000177053"/>
    </source>
</evidence>
<feature type="region of interest" description="Disordered" evidence="1">
    <location>
        <begin position="184"/>
        <end position="206"/>
    </location>
</feature>
<evidence type="ECO:0000313" key="2">
    <source>
        <dbReference type="EMBL" id="OGM10778.1"/>
    </source>
</evidence>
<dbReference type="AlphaFoldDB" id="A0A1F7X8S5"/>
<gene>
    <name evidence="2" type="ORF">A2Z22_02710</name>
</gene>
<dbReference type="EMBL" id="MGFS01000028">
    <property type="protein sequence ID" value="OGM10778.1"/>
    <property type="molecule type" value="Genomic_DNA"/>
</dbReference>
<reference evidence="2 3" key="1">
    <citation type="journal article" date="2016" name="Nat. Commun.">
        <title>Thousands of microbial genomes shed light on interconnected biogeochemical processes in an aquifer system.</title>
        <authorList>
            <person name="Anantharaman K."/>
            <person name="Brown C.T."/>
            <person name="Hug L.A."/>
            <person name="Sharon I."/>
            <person name="Castelle C.J."/>
            <person name="Probst A.J."/>
            <person name="Thomas B.C."/>
            <person name="Singh A."/>
            <person name="Wilkins M.J."/>
            <person name="Karaoz U."/>
            <person name="Brodie E.L."/>
            <person name="Williams K.H."/>
            <person name="Hubbard S.S."/>
            <person name="Banfield J.F."/>
        </authorList>
    </citation>
    <scope>NUCLEOTIDE SEQUENCE [LARGE SCALE GENOMIC DNA]</scope>
</reference>
<name>A0A1F7X8S5_9BACT</name>
<evidence type="ECO:0000256" key="1">
    <source>
        <dbReference type="SAM" id="MobiDB-lite"/>
    </source>
</evidence>